<sequence length="315" mass="34134">TSHQSTASVVTTNKVTPNSNPNPPTTPGGTVPPPPGVGLLNPNNLVNPNNPYLIGLPFNQNFPYFDQSQIDANLVQMYNHLANIPPPGVGAPSGQSGQQYPISDSKFPRNEVANSNAQLNAPNPGNVSGQLNQPQQQQPPINLIPYLNNYPFFFPNNPYPNMFMQIPNGGQTTPGATNQPPPPPFVNKPPYTHNFPNNQEDYANYPAQANSQMKNSSSNLSNVNDMTNSSYSKADKPQSGYHAPTPPNNFSNQLLTQQNQQGQHLGNGQSGPQPMAYIASMMGSHSGNMVHPGIQDNLNRSSGPNNLKQKYSWNQ</sequence>
<feature type="region of interest" description="Disordered" evidence="1">
    <location>
        <begin position="1"/>
        <end position="39"/>
    </location>
</feature>
<feature type="compositionally biased region" description="Polar residues" evidence="1">
    <location>
        <begin position="296"/>
        <end position="315"/>
    </location>
</feature>
<keyword evidence="3" id="KW-1185">Reference proteome</keyword>
<evidence type="ECO:0000256" key="1">
    <source>
        <dbReference type="SAM" id="MobiDB-lite"/>
    </source>
</evidence>
<feature type="compositionally biased region" description="Pro residues" evidence="1">
    <location>
        <begin position="20"/>
        <end position="36"/>
    </location>
</feature>
<protein>
    <submittedName>
        <fullName evidence="2">Uncharacterized protein</fullName>
    </submittedName>
</protein>
<reference evidence="2 3" key="1">
    <citation type="journal article" date="2018" name="Sci. Rep.">
        <title>Genomic signatures of local adaptation to the degree of environmental predictability in rotifers.</title>
        <authorList>
            <person name="Franch-Gras L."/>
            <person name="Hahn C."/>
            <person name="Garcia-Roger E.M."/>
            <person name="Carmona M.J."/>
            <person name="Serra M."/>
            <person name="Gomez A."/>
        </authorList>
    </citation>
    <scope>NUCLEOTIDE SEQUENCE [LARGE SCALE GENOMIC DNA]</scope>
    <source>
        <strain evidence="2">HYR1</strain>
    </source>
</reference>
<evidence type="ECO:0000313" key="3">
    <source>
        <dbReference type="Proteomes" id="UP000276133"/>
    </source>
</evidence>
<feature type="compositionally biased region" description="Polar residues" evidence="1">
    <location>
        <begin position="112"/>
        <end position="129"/>
    </location>
</feature>
<dbReference type="EMBL" id="REGN01001308">
    <property type="protein sequence ID" value="RNA35632.1"/>
    <property type="molecule type" value="Genomic_DNA"/>
</dbReference>
<feature type="compositionally biased region" description="Polar residues" evidence="1">
    <location>
        <begin position="93"/>
        <end position="102"/>
    </location>
</feature>
<dbReference type="AlphaFoldDB" id="A0A3M7SIU5"/>
<comment type="caution">
    <text evidence="2">The sequence shown here is derived from an EMBL/GenBank/DDBJ whole genome shotgun (WGS) entry which is preliminary data.</text>
</comment>
<feature type="compositionally biased region" description="Low complexity" evidence="1">
    <location>
        <begin position="130"/>
        <end position="140"/>
    </location>
</feature>
<feature type="compositionally biased region" description="Polar residues" evidence="1">
    <location>
        <begin position="194"/>
        <end position="232"/>
    </location>
</feature>
<accession>A0A3M7SIU5</accession>
<feature type="non-terminal residue" evidence="2">
    <location>
        <position position="1"/>
    </location>
</feature>
<feature type="compositionally biased region" description="Low complexity" evidence="1">
    <location>
        <begin position="9"/>
        <end position="19"/>
    </location>
</feature>
<dbReference type="Proteomes" id="UP000276133">
    <property type="component" value="Unassembled WGS sequence"/>
</dbReference>
<organism evidence="2 3">
    <name type="scientific">Brachionus plicatilis</name>
    <name type="common">Marine rotifer</name>
    <name type="synonym">Brachionus muelleri</name>
    <dbReference type="NCBI Taxonomy" id="10195"/>
    <lineage>
        <taxon>Eukaryota</taxon>
        <taxon>Metazoa</taxon>
        <taxon>Spiralia</taxon>
        <taxon>Gnathifera</taxon>
        <taxon>Rotifera</taxon>
        <taxon>Eurotatoria</taxon>
        <taxon>Monogononta</taxon>
        <taxon>Pseudotrocha</taxon>
        <taxon>Ploima</taxon>
        <taxon>Brachionidae</taxon>
        <taxon>Brachionus</taxon>
    </lineage>
</organism>
<feature type="compositionally biased region" description="Low complexity" evidence="1">
    <location>
        <begin position="252"/>
        <end position="267"/>
    </location>
</feature>
<feature type="compositionally biased region" description="Low complexity" evidence="1">
    <location>
        <begin position="163"/>
        <end position="178"/>
    </location>
</feature>
<feature type="region of interest" description="Disordered" evidence="1">
    <location>
        <begin position="86"/>
        <end position="140"/>
    </location>
</feature>
<gene>
    <name evidence="2" type="ORF">BpHYR1_042059</name>
</gene>
<evidence type="ECO:0000313" key="2">
    <source>
        <dbReference type="EMBL" id="RNA35632.1"/>
    </source>
</evidence>
<name>A0A3M7SIU5_BRAPC</name>
<proteinExistence type="predicted"/>
<feature type="region of interest" description="Disordered" evidence="1">
    <location>
        <begin position="163"/>
        <end position="315"/>
    </location>
</feature>